<organism evidence="1">
    <name type="scientific">Aliivibrio wodanis</name>
    <dbReference type="NCBI Taxonomy" id="80852"/>
    <lineage>
        <taxon>Bacteria</taxon>
        <taxon>Pseudomonadati</taxon>
        <taxon>Pseudomonadota</taxon>
        <taxon>Gammaproteobacteria</taxon>
        <taxon>Vibrionales</taxon>
        <taxon>Vibrionaceae</taxon>
        <taxon>Aliivibrio</taxon>
    </lineage>
</organism>
<dbReference type="AlphaFoldDB" id="A0A5Q4ZR89"/>
<name>A0A5Q4ZR89_9GAMM</name>
<evidence type="ECO:0000313" key="1">
    <source>
        <dbReference type="EMBL" id="VVV03992.1"/>
    </source>
</evidence>
<protein>
    <submittedName>
        <fullName evidence="1">Uncharacterized protein</fullName>
    </submittedName>
</protein>
<accession>A0A5Q4ZR89</accession>
<proteinExistence type="predicted"/>
<dbReference type="EMBL" id="LR721750">
    <property type="protein sequence ID" value="VVV03992.1"/>
    <property type="molecule type" value="Genomic_DNA"/>
</dbReference>
<gene>
    <name evidence="1" type="ORF">AW0309160_01375</name>
</gene>
<reference evidence="1" key="1">
    <citation type="submission" date="2019-09" db="EMBL/GenBank/DDBJ databases">
        <authorList>
            <person name="Hjerde E."/>
        </authorList>
    </citation>
    <scope>NUCLEOTIDE SEQUENCE</scope>
    <source>
        <strain evidence="1">06/09/160</strain>
    </source>
</reference>
<sequence length="54" mass="5814">MLTLTAKNTNDLSVDKALKRMQSYANRSKSSFAKSLKVKAPSATYGRLAGPPKA</sequence>